<dbReference type="SUPFAM" id="SSF47413">
    <property type="entry name" value="lambda repressor-like DNA-binding domains"/>
    <property type="match status" value="1"/>
</dbReference>
<dbReference type="Pfam" id="PF01381">
    <property type="entry name" value="HTH_3"/>
    <property type="match status" value="1"/>
</dbReference>
<dbReference type="GO" id="GO:0003677">
    <property type="term" value="F:DNA binding"/>
    <property type="evidence" value="ECO:0007669"/>
    <property type="project" value="UniProtKB-KW"/>
</dbReference>
<evidence type="ECO:0000259" key="3">
    <source>
        <dbReference type="PROSITE" id="PS50943"/>
    </source>
</evidence>
<dbReference type="Gene3D" id="1.10.260.40">
    <property type="entry name" value="lambda repressor-like DNA-binding domains"/>
    <property type="match status" value="1"/>
</dbReference>
<feature type="transmembrane region" description="Helical" evidence="2">
    <location>
        <begin position="202"/>
        <end position="223"/>
    </location>
</feature>
<dbReference type="InterPro" id="IPR001387">
    <property type="entry name" value="Cro/C1-type_HTH"/>
</dbReference>
<evidence type="ECO:0000256" key="2">
    <source>
        <dbReference type="SAM" id="Phobius"/>
    </source>
</evidence>
<keyword evidence="2" id="KW-1133">Transmembrane helix</keyword>
<dbReference type="AlphaFoldDB" id="A0A9D0Z0P2"/>
<feature type="domain" description="HTH cro/C1-type" evidence="3">
    <location>
        <begin position="8"/>
        <end position="62"/>
    </location>
</feature>
<reference evidence="4" key="1">
    <citation type="submission" date="2020-10" db="EMBL/GenBank/DDBJ databases">
        <authorList>
            <person name="Gilroy R."/>
        </authorList>
    </citation>
    <scope>NUCLEOTIDE SEQUENCE</scope>
    <source>
        <strain evidence="4">13361</strain>
    </source>
</reference>
<dbReference type="InterPro" id="IPR010982">
    <property type="entry name" value="Lambda_DNA-bd_dom_sf"/>
</dbReference>
<reference evidence="4" key="2">
    <citation type="journal article" date="2021" name="PeerJ">
        <title>Extensive microbial diversity within the chicken gut microbiome revealed by metagenomics and culture.</title>
        <authorList>
            <person name="Gilroy R."/>
            <person name="Ravi A."/>
            <person name="Getino M."/>
            <person name="Pursley I."/>
            <person name="Horton D.L."/>
            <person name="Alikhan N.F."/>
            <person name="Baker D."/>
            <person name="Gharbi K."/>
            <person name="Hall N."/>
            <person name="Watson M."/>
            <person name="Adriaenssens E.M."/>
            <person name="Foster-Nyarko E."/>
            <person name="Jarju S."/>
            <person name="Secka A."/>
            <person name="Antonio M."/>
            <person name="Oren A."/>
            <person name="Chaudhuri R.R."/>
            <person name="La Ragione R."/>
            <person name="Hildebrand F."/>
            <person name="Pallen M.J."/>
        </authorList>
    </citation>
    <scope>NUCLEOTIDE SEQUENCE</scope>
    <source>
        <strain evidence="4">13361</strain>
    </source>
</reference>
<evidence type="ECO:0000256" key="1">
    <source>
        <dbReference type="ARBA" id="ARBA00023125"/>
    </source>
</evidence>
<dbReference type="SMART" id="SM00530">
    <property type="entry name" value="HTH_XRE"/>
    <property type="match status" value="1"/>
</dbReference>
<dbReference type="CDD" id="cd00093">
    <property type="entry name" value="HTH_XRE"/>
    <property type="match status" value="1"/>
</dbReference>
<feature type="transmembrane region" description="Helical" evidence="2">
    <location>
        <begin position="75"/>
        <end position="93"/>
    </location>
</feature>
<dbReference type="PANTHER" id="PTHR46558">
    <property type="entry name" value="TRACRIPTIONAL REGULATORY PROTEIN-RELATED-RELATED"/>
    <property type="match status" value="1"/>
</dbReference>
<gene>
    <name evidence="4" type="ORF">IAB74_00095</name>
</gene>
<name>A0A9D0Z0P2_9FIRM</name>
<accession>A0A9D0Z0P2</accession>
<dbReference type="Proteomes" id="UP000886796">
    <property type="component" value="Unassembled WGS sequence"/>
</dbReference>
<dbReference type="PANTHER" id="PTHR46558:SF3">
    <property type="entry name" value="TRANSCRIPTIONAL REGULATOR"/>
    <property type="match status" value="1"/>
</dbReference>
<evidence type="ECO:0000313" key="5">
    <source>
        <dbReference type="Proteomes" id="UP000886796"/>
    </source>
</evidence>
<organism evidence="4 5">
    <name type="scientific">Candidatus Faecousia excrementigallinarum</name>
    <dbReference type="NCBI Taxonomy" id="2840806"/>
    <lineage>
        <taxon>Bacteria</taxon>
        <taxon>Bacillati</taxon>
        <taxon>Bacillota</taxon>
        <taxon>Clostridia</taxon>
        <taxon>Eubacteriales</taxon>
        <taxon>Oscillospiraceae</taxon>
        <taxon>Faecousia</taxon>
    </lineage>
</organism>
<protein>
    <submittedName>
        <fullName evidence="4">Helix-turn-helix transcriptional regulator</fullName>
    </submittedName>
</protein>
<dbReference type="PROSITE" id="PS50943">
    <property type="entry name" value="HTH_CROC1"/>
    <property type="match status" value="1"/>
</dbReference>
<comment type="caution">
    <text evidence="4">The sequence shown here is derived from an EMBL/GenBank/DDBJ whole genome shotgun (WGS) entry which is preliminary data.</text>
</comment>
<proteinExistence type="predicted"/>
<evidence type="ECO:0000313" key="4">
    <source>
        <dbReference type="EMBL" id="HIQ66897.1"/>
    </source>
</evidence>
<feature type="transmembrane region" description="Helical" evidence="2">
    <location>
        <begin position="105"/>
        <end position="126"/>
    </location>
</feature>
<keyword evidence="2" id="KW-0812">Transmembrane</keyword>
<sequence length="233" mass="25648">MRDIGKNIKTLRMAKGMTQEDLAAALFVTRQTVSNYENGRSRPDLDMLLNIAQVLDTDATAILYGPPQPPCRKPALIRLAVGGAALAVVWGARLYLAGLNPAKLLIVWAILAEWVLRPLSLFLLGWELLQLGSLTGKLTPLRGKKWVIFRRVVLVVTVVGALMFLPDILWICGGAVNKLLGTSFQLNDIIPALGWSGYVKSWLHTSFSVFYLILGALCWLAGLGNKKPRDENK</sequence>
<feature type="transmembrane region" description="Helical" evidence="2">
    <location>
        <begin position="147"/>
        <end position="171"/>
    </location>
</feature>
<keyword evidence="1" id="KW-0238">DNA-binding</keyword>
<dbReference type="EMBL" id="DVFK01000003">
    <property type="protein sequence ID" value="HIQ66897.1"/>
    <property type="molecule type" value="Genomic_DNA"/>
</dbReference>
<keyword evidence="2" id="KW-0472">Membrane</keyword>